<comment type="caution">
    <text evidence="2">The sequence shown here is derived from an EMBL/GenBank/DDBJ whole genome shotgun (WGS) entry which is preliminary data.</text>
</comment>
<reference evidence="2 3" key="1">
    <citation type="submission" date="2020-04" db="EMBL/GenBank/DDBJ databases">
        <title>Flammeovirga sp. SR4, a novel species isolated from seawater.</title>
        <authorList>
            <person name="Wang X."/>
        </authorList>
    </citation>
    <scope>NUCLEOTIDE SEQUENCE [LARGE SCALE GENOMIC DNA]</scope>
    <source>
        <strain evidence="2 3">ATCC 23126</strain>
    </source>
</reference>
<feature type="signal peptide" evidence="1">
    <location>
        <begin position="1"/>
        <end position="19"/>
    </location>
</feature>
<organism evidence="2 3">
    <name type="scientific">Flammeovirga aprica JL-4</name>
    <dbReference type="NCBI Taxonomy" id="694437"/>
    <lineage>
        <taxon>Bacteria</taxon>
        <taxon>Pseudomonadati</taxon>
        <taxon>Bacteroidota</taxon>
        <taxon>Cytophagia</taxon>
        <taxon>Cytophagales</taxon>
        <taxon>Flammeovirgaceae</taxon>
        <taxon>Flammeovirga</taxon>
    </lineage>
</organism>
<dbReference type="NCBIfam" id="TIGR01200">
    <property type="entry name" value="GLPGLI"/>
    <property type="match status" value="1"/>
</dbReference>
<evidence type="ECO:0000313" key="2">
    <source>
        <dbReference type="EMBL" id="NME68632.1"/>
    </source>
</evidence>
<name>A0A7X9P3S6_9BACT</name>
<proteinExistence type="predicted"/>
<sequence length="296" mass="34576">MKLLTLFALLLLPSFSLLAQITPKGYSTYKCTYVYDYQPFHNDTTRAQEKFVLIFNDHFSKFLNYDYYLFGLSLERQFEKNSLNKNSDVTAILAIDQNEIVEPKSNNFSVMKDYQTKEATYIYNLGYIANCSFTENYGELEWVITNESKVIKGYNCILAKAEYGLYKVEAWFTPEIPVSDGPYLFAGLPGLILSLNNQENKHSFLIEEIQSDTTVMLTDNITGRAMLEPLSFKKAYRNMLKQRKLLELGYDIEKNNPLYPNEKLPMLENQSDDHIKELMLKYTFYNNLFFKLKNIE</sequence>
<feature type="chain" id="PRO_5031005940" evidence="1">
    <location>
        <begin position="20"/>
        <end position="296"/>
    </location>
</feature>
<dbReference type="AlphaFoldDB" id="A0A7X9P3S6"/>
<dbReference type="InterPro" id="IPR005901">
    <property type="entry name" value="GLPGLI"/>
</dbReference>
<dbReference type="Proteomes" id="UP000576082">
    <property type="component" value="Unassembled WGS sequence"/>
</dbReference>
<keyword evidence="3" id="KW-1185">Reference proteome</keyword>
<evidence type="ECO:0000313" key="3">
    <source>
        <dbReference type="Proteomes" id="UP000576082"/>
    </source>
</evidence>
<dbReference type="RefSeq" id="WP_169656933.1">
    <property type="nucleotide sequence ID" value="NZ_JABANE010000026.1"/>
</dbReference>
<dbReference type="EMBL" id="JABANE010000026">
    <property type="protein sequence ID" value="NME68632.1"/>
    <property type="molecule type" value="Genomic_DNA"/>
</dbReference>
<gene>
    <name evidence="2" type="ORF">HHU12_11730</name>
</gene>
<evidence type="ECO:0000256" key="1">
    <source>
        <dbReference type="SAM" id="SignalP"/>
    </source>
</evidence>
<protein>
    <submittedName>
        <fullName evidence="2">GLPGLI family protein</fullName>
    </submittedName>
</protein>
<accession>A0A7X9P3S6</accession>
<keyword evidence="1" id="KW-0732">Signal</keyword>
<dbReference type="Pfam" id="PF09697">
    <property type="entry name" value="Porph_ging"/>
    <property type="match status" value="1"/>
</dbReference>